<reference evidence="1 2" key="1">
    <citation type="submission" date="2017-08" db="EMBL/GenBank/DDBJ databases">
        <title>Draft Genome Sequence of Pseudomonas moraviensis TYU6, isolated from Taxus cuspidata by using PacBio Single-Molecule Real-Time Technology.</title>
        <authorList>
            <person name="Baek K.-H."/>
            <person name="Mishra A.K."/>
        </authorList>
    </citation>
    <scope>NUCLEOTIDE SEQUENCE [LARGE SCALE GENOMIC DNA]</scope>
    <source>
        <strain evidence="1 2">TYU6</strain>
    </source>
</reference>
<dbReference type="Proteomes" id="UP000217830">
    <property type="component" value="Unassembled WGS sequence"/>
</dbReference>
<keyword evidence="2" id="KW-1185">Reference proteome</keyword>
<protein>
    <submittedName>
        <fullName evidence="1">Uncharacterized protein</fullName>
    </submittedName>
</protein>
<sequence length="130" mass="14884">MSRPLSEADLYLVMLEAIEEGLNIDLQPFCERLQVERRDLLNQVAIAVARDFLSNTRDFEFGDEVMNALINSIVDVSMYAEMPQPAFDIYQAFDAGEYLHTGDARDVCPWEKHTRPGLENILRNHLPALE</sequence>
<name>A0A2A2PF84_9PSED</name>
<organism evidence="1 2">
    <name type="scientific">Pseudomonas moraviensis</name>
    <dbReference type="NCBI Taxonomy" id="321662"/>
    <lineage>
        <taxon>Bacteria</taxon>
        <taxon>Pseudomonadati</taxon>
        <taxon>Pseudomonadota</taxon>
        <taxon>Gammaproteobacteria</taxon>
        <taxon>Pseudomonadales</taxon>
        <taxon>Pseudomonadaceae</taxon>
        <taxon>Pseudomonas</taxon>
    </lineage>
</organism>
<dbReference type="AlphaFoldDB" id="A0A2A2PF84"/>
<proteinExistence type="predicted"/>
<accession>A0A2A2PF84</accession>
<gene>
    <name evidence="1" type="ORF">CKQ80_02145</name>
</gene>
<evidence type="ECO:0000313" key="1">
    <source>
        <dbReference type="EMBL" id="PAW54130.1"/>
    </source>
</evidence>
<evidence type="ECO:0000313" key="2">
    <source>
        <dbReference type="Proteomes" id="UP000217830"/>
    </source>
</evidence>
<dbReference type="EMBL" id="NRST01000001">
    <property type="protein sequence ID" value="PAW54130.1"/>
    <property type="molecule type" value="Genomic_DNA"/>
</dbReference>
<comment type="caution">
    <text evidence="1">The sequence shown here is derived from an EMBL/GenBank/DDBJ whole genome shotgun (WGS) entry which is preliminary data.</text>
</comment>